<name>A0AAW9SPM8_9RHOB</name>
<evidence type="ECO:0000313" key="2">
    <source>
        <dbReference type="EMBL" id="MEN9062131.1"/>
    </source>
</evidence>
<organism evidence="2 3">
    <name type="scientific">Ponticoccus litoralis</name>
    <dbReference type="NCBI Taxonomy" id="422297"/>
    <lineage>
        <taxon>Bacteria</taxon>
        <taxon>Pseudomonadati</taxon>
        <taxon>Pseudomonadota</taxon>
        <taxon>Alphaproteobacteria</taxon>
        <taxon>Rhodobacterales</taxon>
        <taxon>Roseobacteraceae</taxon>
        <taxon>Ponticoccus</taxon>
    </lineage>
</organism>
<dbReference type="AlphaFoldDB" id="A0AAW9SPM8"/>
<dbReference type="RefSeq" id="WP_347167132.1">
    <property type="nucleotide sequence ID" value="NZ_JBDNCH010000002.1"/>
</dbReference>
<comment type="caution">
    <text evidence="2">The sequence shown here is derived from an EMBL/GenBank/DDBJ whole genome shotgun (WGS) entry which is preliminary data.</text>
</comment>
<accession>A0AAW9SPM8</accession>
<gene>
    <name evidence="2" type="ORF">ABFB10_15155</name>
</gene>
<keyword evidence="3" id="KW-1185">Reference proteome</keyword>
<dbReference type="EMBL" id="JBDNCH010000002">
    <property type="protein sequence ID" value="MEN9062131.1"/>
    <property type="molecule type" value="Genomic_DNA"/>
</dbReference>
<dbReference type="Proteomes" id="UP001428774">
    <property type="component" value="Unassembled WGS sequence"/>
</dbReference>
<evidence type="ECO:0000313" key="3">
    <source>
        <dbReference type="Proteomes" id="UP001428774"/>
    </source>
</evidence>
<reference evidence="2 3" key="1">
    <citation type="submission" date="2024-05" db="EMBL/GenBank/DDBJ databases">
        <title>Genome sequence of Ponticoccus litoralis KCCM 90028.</title>
        <authorList>
            <person name="Kim J.M."/>
            <person name="Lee J.K."/>
            <person name="Choi B.J."/>
            <person name="Bayburt H."/>
            <person name="Baek J.H."/>
            <person name="Jeon C.O."/>
        </authorList>
    </citation>
    <scope>NUCLEOTIDE SEQUENCE [LARGE SCALE GENOMIC DNA]</scope>
    <source>
        <strain evidence="2 3">KCCM 90028</strain>
    </source>
</reference>
<sequence>MSILKLDPDQVGEQRKDTAFDCGALPAQLLKAPEVTLRQHRPDRSHGLHACEGPAVNRDSLVA</sequence>
<protein>
    <submittedName>
        <fullName evidence="2">Uncharacterized protein</fullName>
    </submittedName>
</protein>
<proteinExistence type="predicted"/>
<evidence type="ECO:0000256" key="1">
    <source>
        <dbReference type="SAM" id="MobiDB-lite"/>
    </source>
</evidence>
<feature type="region of interest" description="Disordered" evidence="1">
    <location>
        <begin position="40"/>
        <end position="63"/>
    </location>
</feature>